<accession>A0A6A5HSW0</accession>
<keyword evidence="1" id="KW-0812">Transmembrane</keyword>
<gene>
    <name evidence="2" type="ORF">GCK72_002129</name>
</gene>
<dbReference type="RefSeq" id="XP_053591917.1">
    <property type="nucleotide sequence ID" value="XM_053723272.1"/>
</dbReference>
<dbReference type="EMBL" id="WUAV01000001">
    <property type="protein sequence ID" value="KAF1770311.1"/>
    <property type="molecule type" value="Genomic_DNA"/>
</dbReference>
<name>A0A6A5HSW0_CAERE</name>
<keyword evidence="1" id="KW-1133">Transmembrane helix</keyword>
<organism evidence="2 3">
    <name type="scientific">Caenorhabditis remanei</name>
    <name type="common">Caenorhabditis vulgaris</name>
    <dbReference type="NCBI Taxonomy" id="31234"/>
    <lineage>
        <taxon>Eukaryota</taxon>
        <taxon>Metazoa</taxon>
        <taxon>Ecdysozoa</taxon>
        <taxon>Nematoda</taxon>
        <taxon>Chromadorea</taxon>
        <taxon>Rhabditida</taxon>
        <taxon>Rhabditina</taxon>
        <taxon>Rhabditomorpha</taxon>
        <taxon>Rhabditoidea</taxon>
        <taxon>Rhabditidae</taxon>
        <taxon>Peloderinae</taxon>
        <taxon>Caenorhabditis</taxon>
    </lineage>
</organism>
<evidence type="ECO:0000313" key="2">
    <source>
        <dbReference type="EMBL" id="KAF1770311.1"/>
    </source>
</evidence>
<feature type="transmembrane region" description="Helical" evidence="1">
    <location>
        <begin position="77"/>
        <end position="110"/>
    </location>
</feature>
<dbReference type="AlphaFoldDB" id="A0A6A5HSW0"/>
<proteinExistence type="predicted"/>
<dbReference type="GeneID" id="78773330"/>
<dbReference type="CTD" id="78773330"/>
<evidence type="ECO:0000313" key="3">
    <source>
        <dbReference type="Proteomes" id="UP000483820"/>
    </source>
</evidence>
<protein>
    <submittedName>
        <fullName evidence="2">Uncharacterized protein</fullName>
    </submittedName>
</protein>
<comment type="caution">
    <text evidence="2">The sequence shown here is derived from an EMBL/GenBank/DDBJ whole genome shotgun (WGS) entry which is preliminary data.</text>
</comment>
<keyword evidence="1" id="KW-0472">Membrane</keyword>
<evidence type="ECO:0000256" key="1">
    <source>
        <dbReference type="SAM" id="Phobius"/>
    </source>
</evidence>
<dbReference type="KEGG" id="crq:GCK72_002129"/>
<sequence>MSVQFLLLSSRLVEGTAHELVCMANLLVEDISENFSTSFRPFFELTALHIWRFPVEDVNRFDSIVNHSNSTIRLMSVFVAVHIIVTPTVAITFSIVEVVGNVIVVFFLVIVV</sequence>
<reference evidence="2 3" key="1">
    <citation type="submission" date="2019-12" db="EMBL/GenBank/DDBJ databases">
        <title>Chromosome-level assembly of the Caenorhabditis remanei genome.</title>
        <authorList>
            <person name="Teterina A.A."/>
            <person name="Willis J.H."/>
            <person name="Phillips P.C."/>
        </authorList>
    </citation>
    <scope>NUCLEOTIDE SEQUENCE [LARGE SCALE GENOMIC DNA]</scope>
    <source>
        <strain evidence="2 3">PX506</strain>
        <tissue evidence="2">Whole organism</tissue>
    </source>
</reference>
<dbReference type="Proteomes" id="UP000483820">
    <property type="component" value="Chromosome I"/>
</dbReference>